<sequence>MEPHAGLDQDVPLAVRVRNQLLWRRCWGLLQRSKRGTHRALVSTGCISTIFPWTFSRSNSPAGALAVARRDQANHPECDRKAISTASFLVHVILRARAFRPSRYETSPGTLPLGSGNIQAGNPIPVRRSASCCTGPRSWST</sequence>
<name>A0A8D8D116_CULPI</name>
<dbReference type="EMBL" id="HBUE01253930">
    <property type="protein sequence ID" value="CAG6555371.1"/>
    <property type="molecule type" value="Transcribed_RNA"/>
</dbReference>
<organism evidence="1">
    <name type="scientific">Culex pipiens</name>
    <name type="common">House mosquito</name>
    <dbReference type="NCBI Taxonomy" id="7175"/>
    <lineage>
        <taxon>Eukaryota</taxon>
        <taxon>Metazoa</taxon>
        <taxon>Ecdysozoa</taxon>
        <taxon>Arthropoda</taxon>
        <taxon>Hexapoda</taxon>
        <taxon>Insecta</taxon>
        <taxon>Pterygota</taxon>
        <taxon>Neoptera</taxon>
        <taxon>Endopterygota</taxon>
        <taxon>Diptera</taxon>
        <taxon>Nematocera</taxon>
        <taxon>Culicoidea</taxon>
        <taxon>Culicidae</taxon>
        <taxon>Culicinae</taxon>
        <taxon>Culicini</taxon>
        <taxon>Culex</taxon>
        <taxon>Culex</taxon>
    </lineage>
</organism>
<dbReference type="AlphaFoldDB" id="A0A8D8D116"/>
<dbReference type="EMBL" id="HBUE01148962">
    <property type="protein sequence ID" value="CAG6504095.1"/>
    <property type="molecule type" value="Transcribed_RNA"/>
</dbReference>
<accession>A0A8D8D116</accession>
<proteinExistence type="predicted"/>
<evidence type="ECO:0000313" key="1">
    <source>
        <dbReference type="EMBL" id="CAG6504095.1"/>
    </source>
</evidence>
<protein>
    <submittedName>
        <fullName evidence="1">(northern house mosquito) hypothetical protein</fullName>
    </submittedName>
</protein>
<reference evidence="1" key="1">
    <citation type="submission" date="2021-05" db="EMBL/GenBank/DDBJ databases">
        <authorList>
            <person name="Alioto T."/>
            <person name="Alioto T."/>
            <person name="Gomez Garrido J."/>
        </authorList>
    </citation>
    <scope>NUCLEOTIDE SEQUENCE</scope>
</reference>